<accession>A0A066ZCS7</accession>
<organism evidence="1 2">
    <name type="scientific">Kitasatospora cheerisanensis KCTC 2395</name>
    <dbReference type="NCBI Taxonomy" id="1348663"/>
    <lineage>
        <taxon>Bacteria</taxon>
        <taxon>Bacillati</taxon>
        <taxon>Actinomycetota</taxon>
        <taxon>Actinomycetes</taxon>
        <taxon>Kitasatosporales</taxon>
        <taxon>Streptomycetaceae</taxon>
        <taxon>Kitasatospora</taxon>
    </lineage>
</organism>
<dbReference type="Proteomes" id="UP000027178">
    <property type="component" value="Unassembled WGS sequence"/>
</dbReference>
<dbReference type="HOGENOM" id="CLU_2569289_0_0_11"/>
<sequence>MFDTGDPVVLTVLGAASAAATVARAWIRHRTAIRLEQERTRRVLGALTGATRQGRAEVVRACAELEAKAARPGNSRRDAGR</sequence>
<name>A0A066ZCS7_9ACTN</name>
<comment type="caution">
    <text evidence="1">The sequence shown here is derived from an EMBL/GenBank/DDBJ whole genome shotgun (WGS) entry which is preliminary data.</text>
</comment>
<dbReference type="EMBL" id="JNBY01000013">
    <property type="protein sequence ID" value="KDN87955.1"/>
    <property type="molecule type" value="Genomic_DNA"/>
</dbReference>
<proteinExistence type="predicted"/>
<dbReference type="AlphaFoldDB" id="A0A066ZCS7"/>
<reference evidence="1 2" key="1">
    <citation type="submission" date="2014-05" db="EMBL/GenBank/DDBJ databases">
        <title>Draft Genome Sequence of Kitasatospora cheerisanensis KCTC 2395.</title>
        <authorList>
            <person name="Nam D.H."/>
        </authorList>
    </citation>
    <scope>NUCLEOTIDE SEQUENCE [LARGE SCALE GENOMIC DNA]</scope>
    <source>
        <strain evidence="1 2">KCTC 2395</strain>
    </source>
</reference>
<gene>
    <name evidence="1" type="ORF">KCH_02820</name>
</gene>
<evidence type="ECO:0000313" key="1">
    <source>
        <dbReference type="EMBL" id="KDN87955.1"/>
    </source>
</evidence>
<evidence type="ECO:0000313" key="2">
    <source>
        <dbReference type="Proteomes" id="UP000027178"/>
    </source>
</evidence>
<keyword evidence="2" id="KW-1185">Reference proteome</keyword>
<dbReference type="PATRIC" id="fig|1348663.4.peg.262"/>
<protein>
    <submittedName>
        <fullName evidence="1">Uncharacterized protein</fullName>
    </submittedName>
</protein>